<feature type="binding site" evidence="11">
    <location>
        <position position="346"/>
    </location>
    <ligand>
        <name>Zn(2+)</name>
        <dbReference type="ChEBI" id="CHEBI:29105"/>
        <note>catalytic</note>
    </ligand>
</feature>
<accession>A0AAF3ENJ9</accession>
<dbReference type="Gene3D" id="3.40.390.10">
    <property type="entry name" value="Collagenase (Catalytic Domain)"/>
    <property type="match status" value="1"/>
</dbReference>
<dbReference type="InterPro" id="IPR024079">
    <property type="entry name" value="MetalloPept_cat_dom_sf"/>
</dbReference>
<keyword evidence="7" id="KW-0865">Zymogen</keyword>
<dbReference type="InterPro" id="IPR035914">
    <property type="entry name" value="Sperma_CUB_dom_sf"/>
</dbReference>
<dbReference type="Pfam" id="PF01400">
    <property type="entry name" value="Astacin"/>
    <property type="match status" value="1"/>
</dbReference>
<dbReference type="InterPro" id="IPR034113">
    <property type="entry name" value="SCP_GAPR1-like"/>
</dbReference>
<evidence type="ECO:0000256" key="11">
    <source>
        <dbReference type="PROSITE-ProRule" id="PRU01211"/>
    </source>
</evidence>
<feature type="active site" evidence="11">
    <location>
        <position position="343"/>
    </location>
</feature>
<dbReference type="PRINTS" id="PR00480">
    <property type="entry name" value="ASTACIN"/>
</dbReference>
<evidence type="ECO:0000256" key="12">
    <source>
        <dbReference type="RuleBase" id="RU361183"/>
    </source>
</evidence>
<dbReference type="SUPFAM" id="SSF55486">
    <property type="entry name" value="Metalloproteases ('zincins'), catalytic domain"/>
    <property type="match status" value="1"/>
</dbReference>
<feature type="domain" description="CUB" evidence="14">
    <location>
        <begin position="490"/>
        <end position="605"/>
    </location>
</feature>
<dbReference type="EC" id="3.4.24.-" evidence="12"/>
<feature type="region of interest" description="Disordered" evidence="13">
    <location>
        <begin position="803"/>
        <end position="822"/>
    </location>
</feature>
<evidence type="ECO:0000256" key="5">
    <source>
        <dbReference type="ARBA" id="ARBA00022833"/>
    </source>
</evidence>
<reference evidence="17" key="1">
    <citation type="submission" date="2024-02" db="UniProtKB">
        <authorList>
            <consortium name="WormBaseParasite"/>
        </authorList>
    </citation>
    <scope>IDENTIFICATION</scope>
</reference>
<evidence type="ECO:0000259" key="14">
    <source>
        <dbReference type="PROSITE" id="PS01180"/>
    </source>
</evidence>
<dbReference type="InterPro" id="IPR006026">
    <property type="entry name" value="Peptidase_Metallo"/>
</dbReference>
<dbReference type="InterPro" id="IPR014044">
    <property type="entry name" value="CAP_dom"/>
</dbReference>
<dbReference type="PROSITE" id="PS50092">
    <property type="entry name" value="TSP1"/>
    <property type="match status" value="1"/>
</dbReference>
<feature type="binding site" evidence="11">
    <location>
        <position position="342"/>
    </location>
    <ligand>
        <name>Zn(2+)</name>
        <dbReference type="ChEBI" id="CHEBI:29105"/>
        <note>catalytic</note>
    </ligand>
</feature>
<dbReference type="InterPro" id="IPR000859">
    <property type="entry name" value="CUB_dom"/>
</dbReference>
<evidence type="ECO:0000259" key="15">
    <source>
        <dbReference type="PROSITE" id="PS51864"/>
    </source>
</evidence>
<proteinExistence type="predicted"/>
<feature type="binding site" evidence="11">
    <location>
        <position position="352"/>
    </location>
    <ligand>
        <name>Zn(2+)</name>
        <dbReference type="ChEBI" id="CHEBI:29105"/>
        <note>catalytic</note>
    </ligand>
</feature>
<dbReference type="WBParaSite" id="MBELARI_LOCUS15622">
    <property type="protein sequence ID" value="MBELARI_LOCUS15622"/>
    <property type="gene ID" value="MBELARI_LOCUS15622"/>
</dbReference>
<dbReference type="InterPro" id="IPR036383">
    <property type="entry name" value="TSP1_rpt_sf"/>
</dbReference>
<dbReference type="SMART" id="SM00235">
    <property type="entry name" value="ZnMc"/>
    <property type="match status" value="1"/>
</dbReference>
<dbReference type="SMART" id="SM00209">
    <property type="entry name" value="TSP1"/>
    <property type="match status" value="1"/>
</dbReference>
<evidence type="ECO:0000256" key="10">
    <source>
        <dbReference type="PROSITE-ProRule" id="PRU00059"/>
    </source>
</evidence>
<keyword evidence="5 11" id="KW-0862">Zinc</keyword>
<dbReference type="FunFam" id="3.40.390.10:FF:000083">
    <property type="entry name" value="Zinc metalloproteinase"/>
    <property type="match status" value="1"/>
</dbReference>
<keyword evidence="9" id="KW-0325">Glycoprotein</keyword>
<dbReference type="GO" id="GO:0006508">
    <property type="term" value="P:proteolysis"/>
    <property type="evidence" value="ECO:0007669"/>
    <property type="project" value="UniProtKB-KW"/>
</dbReference>
<dbReference type="SMART" id="SM00042">
    <property type="entry name" value="CUB"/>
    <property type="match status" value="1"/>
</dbReference>
<dbReference type="PROSITE" id="PS01180">
    <property type="entry name" value="CUB"/>
    <property type="match status" value="1"/>
</dbReference>
<dbReference type="CDD" id="cd04280">
    <property type="entry name" value="ZnMc_astacin_like"/>
    <property type="match status" value="1"/>
</dbReference>
<evidence type="ECO:0000256" key="7">
    <source>
        <dbReference type="ARBA" id="ARBA00023145"/>
    </source>
</evidence>
<organism evidence="16 17">
    <name type="scientific">Mesorhabditis belari</name>
    <dbReference type="NCBI Taxonomy" id="2138241"/>
    <lineage>
        <taxon>Eukaryota</taxon>
        <taxon>Metazoa</taxon>
        <taxon>Ecdysozoa</taxon>
        <taxon>Nematoda</taxon>
        <taxon>Chromadorea</taxon>
        <taxon>Rhabditida</taxon>
        <taxon>Rhabditina</taxon>
        <taxon>Rhabditomorpha</taxon>
        <taxon>Rhabditoidea</taxon>
        <taxon>Rhabditidae</taxon>
        <taxon>Mesorhabditinae</taxon>
        <taxon>Mesorhabditis</taxon>
    </lineage>
</organism>
<keyword evidence="1" id="KW-0245">EGF-like domain</keyword>
<dbReference type="AlphaFoldDB" id="A0AAF3ENJ9"/>
<evidence type="ECO:0000256" key="9">
    <source>
        <dbReference type="ARBA" id="ARBA00023180"/>
    </source>
</evidence>
<evidence type="ECO:0000256" key="2">
    <source>
        <dbReference type="ARBA" id="ARBA00022670"/>
    </source>
</evidence>
<dbReference type="InterPro" id="IPR034035">
    <property type="entry name" value="Astacin-like_dom"/>
</dbReference>
<dbReference type="GO" id="GO:0004222">
    <property type="term" value="F:metalloendopeptidase activity"/>
    <property type="evidence" value="ECO:0007669"/>
    <property type="project" value="UniProtKB-UniRule"/>
</dbReference>
<feature type="domain" description="Peptidase M12A" evidence="15">
    <location>
        <begin position="248"/>
        <end position="447"/>
    </location>
</feature>
<dbReference type="SMART" id="SM00198">
    <property type="entry name" value="SCP"/>
    <property type="match status" value="1"/>
</dbReference>
<dbReference type="Proteomes" id="UP000887575">
    <property type="component" value="Unassembled WGS sequence"/>
</dbReference>
<keyword evidence="8" id="KW-1015">Disulfide bond</keyword>
<name>A0AAF3ENJ9_9BILA</name>
<dbReference type="PROSITE" id="PS51864">
    <property type="entry name" value="ASTACIN"/>
    <property type="match status" value="1"/>
</dbReference>
<dbReference type="SUPFAM" id="SSF49854">
    <property type="entry name" value="Spermadhesin, CUB domain"/>
    <property type="match status" value="1"/>
</dbReference>
<dbReference type="PANTHER" id="PTHR10127">
    <property type="entry name" value="DISCOIDIN, CUB, EGF, LAMININ , AND ZINC METALLOPROTEASE DOMAIN CONTAINING"/>
    <property type="match status" value="1"/>
</dbReference>
<dbReference type="GO" id="GO:0008270">
    <property type="term" value="F:zinc ion binding"/>
    <property type="evidence" value="ECO:0007669"/>
    <property type="project" value="UniProtKB-UniRule"/>
</dbReference>
<keyword evidence="6 11" id="KW-0482">Metalloprotease</keyword>
<keyword evidence="3 11" id="KW-0479">Metal-binding</keyword>
<sequence length="836" mass="93236">MNFPSLQQPSIDEFSQALLLAHNRLRVQHHARELHWDDELGQLAQSWANRIANKAHLEYSQISGVGENITFFPPDINPDKIVEYWYNENEKYEYETPGWQTGTNYFTQVIWKSTEQIGIGKAIVNGDHLEICKHMKIRGATGIVSEIGAMVVVAFYRPAGNNNKDGQFAVNLQALLEEEVVQKAALLQSDGIDIFADVRRQPGARAHYNELSINQLENYFQGDVDLSVSQLKAITQNIKETGRSRQKRKIGKTPYYELWDKGNPISFDFAENIPRETKAKIRDAMRLWQRNTCIRFEENGPSINRIEFFDGGGCSSFVGKVGGTQGISIATPGCDAVGIISHEIGHSLGNFHEQARPDQEQHISVNWNNIPLGRWNNFNPVGNEQADVYGLPYDTGSVMHYGPFGFATDPYVPTIRTIERTQQTTIGQRAGPSFLDYMAINLAYGCSANCPQIPCQRGGYPHPNNCSICQCADGLAGDLCDYVRQSNQDCGGVLGVTEKGIQISSPHYPEAFPKNTECFWLLKAPIGSTILLNFGDEIFDFLCEDTCDKSYVEVKFHRDFRLTGARFCCGAAPRRTFESERNEMLILMRGFGGAGRGFSAFARLNSSMIKPIKTSVITQPSFVIESTIATTTTPTTIGKTTQSLRQLFTLLPVTETTKTSHRPKIHHGNGLQERVRPFTTRITTHGRTLATTTPSPDGNIPLTECDCGDWSDWMGECSQRCGGCGHKQRVRTCSKSTCRTTDQRPCNFKACPEGTNFMINNGEFHILWRGCCVGMFRSGGECAALEGGENPFLRILSSLLSPNDQKKETNNSITDEHGGSSRGALDLQKRRAWLDY</sequence>
<dbReference type="CDD" id="cd05382">
    <property type="entry name" value="CAP_GAPR1-like"/>
    <property type="match status" value="1"/>
</dbReference>
<keyword evidence="2 11" id="KW-0645">Protease</keyword>
<evidence type="ECO:0000313" key="16">
    <source>
        <dbReference type="Proteomes" id="UP000887575"/>
    </source>
</evidence>
<dbReference type="Pfam" id="PF00188">
    <property type="entry name" value="CAP"/>
    <property type="match status" value="1"/>
</dbReference>
<keyword evidence="4 11" id="KW-0378">Hydrolase</keyword>
<evidence type="ECO:0000256" key="4">
    <source>
        <dbReference type="ARBA" id="ARBA00022801"/>
    </source>
</evidence>
<dbReference type="InterPro" id="IPR035940">
    <property type="entry name" value="CAP_sf"/>
</dbReference>
<evidence type="ECO:0000256" key="8">
    <source>
        <dbReference type="ARBA" id="ARBA00023157"/>
    </source>
</evidence>
<dbReference type="Gene3D" id="2.60.120.290">
    <property type="entry name" value="Spermadhesin, CUB domain"/>
    <property type="match status" value="1"/>
</dbReference>
<dbReference type="Pfam" id="PF00431">
    <property type="entry name" value="CUB"/>
    <property type="match status" value="1"/>
</dbReference>
<protein>
    <recommendedName>
        <fullName evidence="12">Metalloendopeptidase</fullName>
        <ecNumber evidence="12">3.4.24.-</ecNumber>
    </recommendedName>
</protein>
<dbReference type="InterPro" id="IPR000884">
    <property type="entry name" value="TSP1_rpt"/>
</dbReference>
<dbReference type="Gene3D" id="2.20.100.10">
    <property type="entry name" value="Thrombospondin type-1 (TSP1) repeat"/>
    <property type="match status" value="1"/>
</dbReference>
<keyword evidence="16" id="KW-1185">Reference proteome</keyword>
<dbReference type="InterPro" id="IPR001506">
    <property type="entry name" value="Peptidase_M12A"/>
</dbReference>
<dbReference type="CDD" id="cd00041">
    <property type="entry name" value="CUB"/>
    <property type="match status" value="1"/>
</dbReference>
<comment type="cofactor">
    <cofactor evidence="11 12">
        <name>Zn(2+)</name>
        <dbReference type="ChEBI" id="CHEBI:29105"/>
    </cofactor>
    <text evidence="11 12">Binds 1 zinc ion per subunit.</text>
</comment>
<evidence type="ECO:0000256" key="1">
    <source>
        <dbReference type="ARBA" id="ARBA00022536"/>
    </source>
</evidence>
<evidence type="ECO:0000256" key="6">
    <source>
        <dbReference type="ARBA" id="ARBA00023049"/>
    </source>
</evidence>
<comment type="caution">
    <text evidence="10">Lacks conserved residue(s) required for the propagation of feature annotation.</text>
</comment>
<evidence type="ECO:0000256" key="13">
    <source>
        <dbReference type="SAM" id="MobiDB-lite"/>
    </source>
</evidence>
<feature type="compositionally biased region" description="Basic and acidic residues" evidence="13">
    <location>
        <begin position="804"/>
        <end position="819"/>
    </location>
</feature>
<dbReference type="PANTHER" id="PTHR10127:SF810">
    <property type="entry name" value="ZINC METALLOPROTEINASE NAS-38"/>
    <property type="match status" value="1"/>
</dbReference>
<dbReference type="Gene3D" id="3.40.33.10">
    <property type="entry name" value="CAP"/>
    <property type="match status" value="1"/>
</dbReference>
<evidence type="ECO:0000313" key="17">
    <source>
        <dbReference type="WBParaSite" id="MBELARI_LOCUS15622"/>
    </source>
</evidence>
<evidence type="ECO:0000256" key="3">
    <source>
        <dbReference type="ARBA" id="ARBA00022723"/>
    </source>
</evidence>
<dbReference type="SUPFAM" id="SSF55797">
    <property type="entry name" value="PR-1-like"/>
    <property type="match status" value="1"/>
</dbReference>